<name>A0A1U7CQB2_9BACT</name>
<organism evidence="2 3">
    <name type="scientific">Paludisphaera borealis</name>
    <dbReference type="NCBI Taxonomy" id="1387353"/>
    <lineage>
        <taxon>Bacteria</taxon>
        <taxon>Pseudomonadati</taxon>
        <taxon>Planctomycetota</taxon>
        <taxon>Planctomycetia</taxon>
        <taxon>Isosphaerales</taxon>
        <taxon>Isosphaeraceae</taxon>
        <taxon>Paludisphaera</taxon>
    </lineage>
</organism>
<dbReference type="AlphaFoldDB" id="A0A1U7CQB2"/>
<dbReference type="KEGG" id="pbor:BSF38_02615"/>
<reference evidence="3" key="1">
    <citation type="submission" date="2016-12" db="EMBL/GenBank/DDBJ databases">
        <title>Comparative genomics of four Isosphaeraceae planctomycetes: a common pool of plasmids and glycoside hydrolase genes.</title>
        <authorList>
            <person name="Ivanova A."/>
        </authorList>
    </citation>
    <scope>NUCLEOTIDE SEQUENCE [LARGE SCALE GENOMIC DNA]</scope>
    <source>
        <strain evidence="3">PX4</strain>
    </source>
</reference>
<protein>
    <submittedName>
        <fullName evidence="2">Uncharacterized protein</fullName>
    </submittedName>
</protein>
<dbReference type="Proteomes" id="UP000186309">
    <property type="component" value="Chromosome"/>
</dbReference>
<evidence type="ECO:0000313" key="3">
    <source>
        <dbReference type="Proteomes" id="UP000186309"/>
    </source>
</evidence>
<keyword evidence="3" id="KW-1185">Reference proteome</keyword>
<evidence type="ECO:0000313" key="2">
    <source>
        <dbReference type="EMBL" id="APW61111.1"/>
    </source>
</evidence>
<dbReference type="RefSeq" id="WP_099091976.1">
    <property type="nucleotide sequence ID" value="NZ_CP019082.1"/>
</dbReference>
<dbReference type="OrthoDB" id="277437at2"/>
<accession>A0A1U7CQB2</accession>
<feature type="region of interest" description="Disordered" evidence="1">
    <location>
        <begin position="1"/>
        <end position="26"/>
    </location>
</feature>
<sequence>MPGLLLDSPRVRTAPSDSRSRRRTARATAPGLGLLALLAVALAGSTARAQAPQPRVPDVHERSGLLMRFADIPGRLPPDPHRDNFYGTRYADRGLVKHVDGVKDQGLYGMGWKAKCTESVYPFFYGNPGESKIDASCRPGNRSLRFVQGVLHPFKPVGSYYQEGTYVPIYDLDPGVPGPGPFPYPFYFNWNKGG</sequence>
<proteinExistence type="predicted"/>
<dbReference type="EMBL" id="CP019082">
    <property type="protein sequence ID" value="APW61111.1"/>
    <property type="molecule type" value="Genomic_DNA"/>
</dbReference>
<evidence type="ECO:0000256" key="1">
    <source>
        <dbReference type="SAM" id="MobiDB-lite"/>
    </source>
</evidence>
<gene>
    <name evidence="2" type="ORF">BSF38_02615</name>
</gene>